<keyword evidence="3" id="KW-0809">Transit peptide</keyword>
<comment type="similarity">
    <text evidence="2">Belongs to the mitochondrion-specific ribosomal protein mL53 family.</text>
</comment>
<evidence type="ECO:0000256" key="7">
    <source>
        <dbReference type="ARBA" id="ARBA00035180"/>
    </source>
</evidence>
<name>A0A2J7Q8T6_9NEOP</name>
<dbReference type="Proteomes" id="UP000235965">
    <property type="component" value="Unassembled WGS sequence"/>
</dbReference>
<dbReference type="FunCoup" id="A0A2J7Q8T6">
    <property type="interactions" value="50"/>
</dbReference>
<keyword evidence="4" id="KW-0689">Ribosomal protein</keyword>
<evidence type="ECO:0000256" key="6">
    <source>
        <dbReference type="ARBA" id="ARBA00023274"/>
    </source>
</evidence>
<evidence type="ECO:0000313" key="11">
    <source>
        <dbReference type="Proteomes" id="UP000235965"/>
    </source>
</evidence>
<accession>A0A2J7Q8T6</accession>
<evidence type="ECO:0000256" key="8">
    <source>
        <dbReference type="ARBA" id="ARBA00042721"/>
    </source>
</evidence>
<dbReference type="InterPro" id="IPR019716">
    <property type="entry name" value="Ribosomal_mL53"/>
</dbReference>
<evidence type="ECO:0000256" key="1">
    <source>
        <dbReference type="ARBA" id="ARBA00004173"/>
    </source>
</evidence>
<evidence type="ECO:0000256" key="4">
    <source>
        <dbReference type="ARBA" id="ARBA00022980"/>
    </source>
</evidence>
<sequence>MSIRFSGTLKRSAGVASAIAKQTRLLNLKPVKNIVVKFDPFNKNVKETSFQVHPSDLSVIKLNKNNKLYIYIALALYKMPHHHESVLKEFGSDIQMQEFLFSLTGSKVLTTNISCKIKTNILCDRSQPSITFTLSNNEVIVFKSANLTNLELLQLYNKHITPLASTEEPETIVPQTKSEKKARKKR</sequence>
<comment type="subcellular location">
    <subcellularLocation>
        <location evidence="1">Mitochondrion</location>
    </subcellularLocation>
</comment>
<dbReference type="AlphaFoldDB" id="A0A2J7Q8T6"/>
<protein>
    <recommendedName>
        <fullName evidence="7">Large ribosomal subunit protein mL53</fullName>
    </recommendedName>
    <alternativeName>
        <fullName evidence="8">39S ribosomal protein L53, mitochondrial</fullName>
    </alternativeName>
</protein>
<dbReference type="InterPro" id="IPR052473">
    <property type="entry name" value="mtLSU_mL53"/>
</dbReference>
<dbReference type="EMBL" id="NEVH01016946">
    <property type="protein sequence ID" value="PNF25001.1"/>
    <property type="molecule type" value="Genomic_DNA"/>
</dbReference>
<dbReference type="GO" id="GO:0005762">
    <property type="term" value="C:mitochondrial large ribosomal subunit"/>
    <property type="evidence" value="ECO:0007669"/>
    <property type="project" value="TreeGrafter"/>
</dbReference>
<proteinExistence type="inferred from homology"/>
<evidence type="ECO:0000256" key="3">
    <source>
        <dbReference type="ARBA" id="ARBA00022946"/>
    </source>
</evidence>
<comment type="caution">
    <text evidence="10">The sequence shown here is derived from an EMBL/GenBank/DDBJ whole genome shotgun (WGS) entry which is preliminary data.</text>
</comment>
<evidence type="ECO:0000256" key="5">
    <source>
        <dbReference type="ARBA" id="ARBA00023128"/>
    </source>
</evidence>
<gene>
    <name evidence="10" type="ORF">B7P43_G07958</name>
</gene>
<dbReference type="PANTHER" id="PTHR33618:SF1">
    <property type="entry name" value="LARGE RIBOSOMAL SUBUNIT PROTEIN ML53"/>
    <property type="match status" value="1"/>
</dbReference>
<dbReference type="Pfam" id="PF10780">
    <property type="entry name" value="MRP_L53"/>
    <property type="match status" value="1"/>
</dbReference>
<dbReference type="OrthoDB" id="6618793at2759"/>
<evidence type="ECO:0000256" key="9">
    <source>
        <dbReference type="SAM" id="MobiDB-lite"/>
    </source>
</evidence>
<evidence type="ECO:0000313" key="10">
    <source>
        <dbReference type="EMBL" id="PNF25001.1"/>
    </source>
</evidence>
<evidence type="ECO:0000256" key="2">
    <source>
        <dbReference type="ARBA" id="ARBA00005557"/>
    </source>
</evidence>
<dbReference type="InParanoid" id="A0A2J7Q8T6"/>
<organism evidence="10 11">
    <name type="scientific">Cryptotermes secundus</name>
    <dbReference type="NCBI Taxonomy" id="105785"/>
    <lineage>
        <taxon>Eukaryota</taxon>
        <taxon>Metazoa</taxon>
        <taxon>Ecdysozoa</taxon>
        <taxon>Arthropoda</taxon>
        <taxon>Hexapoda</taxon>
        <taxon>Insecta</taxon>
        <taxon>Pterygota</taxon>
        <taxon>Neoptera</taxon>
        <taxon>Polyneoptera</taxon>
        <taxon>Dictyoptera</taxon>
        <taxon>Blattodea</taxon>
        <taxon>Blattoidea</taxon>
        <taxon>Termitoidae</taxon>
        <taxon>Kalotermitidae</taxon>
        <taxon>Cryptotermitinae</taxon>
        <taxon>Cryptotermes</taxon>
    </lineage>
</organism>
<dbReference type="STRING" id="105785.A0A2J7Q8T6"/>
<feature type="region of interest" description="Disordered" evidence="9">
    <location>
        <begin position="167"/>
        <end position="186"/>
    </location>
</feature>
<dbReference type="Gene3D" id="3.40.30.10">
    <property type="entry name" value="Glutaredoxin"/>
    <property type="match status" value="2"/>
</dbReference>
<keyword evidence="11" id="KW-1185">Reference proteome</keyword>
<reference evidence="10 11" key="1">
    <citation type="submission" date="2017-12" db="EMBL/GenBank/DDBJ databases">
        <title>Hemimetabolous genomes reveal molecular basis of termite eusociality.</title>
        <authorList>
            <person name="Harrison M.C."/>
            <person name="Jongepier E."/>
            <person name="Robertson H.M."/>
            <person name="Arning N."/>
            <person name="Bitard-Feildel T."/>
            <person name="Chao H."/>
            <person name="Childers C.P."/>
            <person name="Dinh H."/>
            <person name="Doddapaneni H."/>
            <person name="Dugan S."/>
            <person name="Gowin J."/>
            <person name="Greiner C."/>
            <person name="Han Y."/>
            <person name="Hu H."/>
            <person name="Hughes D.S.T."/>
            <person name="Huylmans A.-K."/>
            <person name="Kemena C."/>
            <person name="Kremer L.P.M."/>
            <person name="Lee S.L."/>
            <person name="Lopez-Ezquerra A."/>
            <person name="Mallet L."/>
            <person name="Monroy-Kuhn J.M."/>
            <person name="Moser A."/>
            <person name="Murali S.C."/>
            <person name="Muzny D.M."/>
            <person name="Otani S."/>
            <person name="Piulachs M.-D."/>
            <person name="Poelchau M."/>
            <person name="Qu J."/>
            <person name="Schaub F."/>
            <person name="Wada-Katsumata A."/>
            <person name="Worley K.C."/>
            <person name="Xie Q."/>
            <person name="Ylla G."/>
            <person name="Poulsen M."/>
            <person name="Gibbs R.A."/>
            <person name="Schal C."/>
            <person name="Richards S."/>
            <person name="Belles X."/>
            <person name="Korb J."/>
            <person name="Bornberg-Bauer E."/>
        </authorList>
    </citation>
    <scope>NUCLEOTIDE SEQUENCE [LARGE SCALE GENOMIC DNA]</scope>
    <source>
        <tissue evidence="10">Whole body</tissue>
    </source>
</reference>
<dbReference type="PANTHER" id="PTHR33618">
    <property type="entry name" value="39S RIBOSOMAL PROTEIN L53, MITOCHONDRIAL"/>
    <property type="match status" value="1"/>
</dbReference>
<keyword evidence="6" id="KW-0687">Ribonucleoprotein</keyword>
<keyword evidence="5" id="KW-0496">Mitochondrion</keyword>